<dbReference type="Proteomes" id="UP000054279">
    <property type="component" value="Unassembled WGS sequence"/>
</dbReference>
<keyword evidence="3" id="KW-1185">Reference proteome</keyword>
<gene>
    <name evidence="2" type="ORF">M422DRAFT_39640</name>
</gene>
<dbReference type="HOGENOM" id="CLU_2997971_0_0_1"/>
<evidence type="ECO:0000256" key="1">
    <source>
        <dbReference type="SAM" id="MobiDB-lite"/>
    </source>
</evidence>
<evidence type="ECO:0000313" key="3">
    <source>
        <dbReference type="Proteomes" id="UP000054279"/>
    </source>
</evidence>
<name>A0A0C9TNF2_SPHS4</name>
<accession>A0A0C9TNF2</accession>
<protein>
    <submittedName>
        <fullName evidence="2">Uncharacterized protein</fullName>
    </submittedName>
</protein>
<evidence type="ECO:0000313" key="2">
    <source>
        <dbReference type="EMBL" id="KIJ23384.1"/>
    </source>
</evidence>
<feature type="region of interest" description="Disordered" evidence="1">
    <location>
        <begin position="29"/>
        <end position="58"/>
    </location>
</feature>
<feature type="compositionally biased region" description="Polar residues" evidence="1">
    <location>
        <begin position="32"/>
        <end position="58"/>
    </location>
</feature>
<reference evidence="2 3" key="1">
    <citation type="submission" date="2014-06" db="EMBL/GenBank/DDBJ databases">
        <title>Evolutionary Origins and Diversification of the Mycorrhizal Mutualists.</title>
        <authorList>
            <consortium name="DOE Joint Genome Institute"/>
            <consortium name="Mycorrhizal Genomics Consortium"/>
            <person name="Kohler A."/>
            <person name="Kuo A."/>
            <person name="Nagy L.G."/>
            <person name="Floudas D."/>
            <person name="Copeland A."/>
            <person name="Barry K.W."/>
            <person name="Cichocki N."/>
            <person name="Veneault-Fourrey C."/>
            <person name="LaButti K."/>
            <person name="Lindquist E.A."/>
            <person name="Lipzen A."/>
            <person name="Lundell T."/>
            <person name="Morin E."/>
            <person name="Murat C."/>
            <person name="Riley R."/>
            <person name="Ohm R."/>
            <person name="Sun H."/>
            <person name="Tunlid A."/>
            <person name="Henrissat B."/>
            <person name="Grigoriev I.V."/>
            <person name="Hibbett D.S."/>
            <person name="Martin F."/>
        </authorList>
    </citation>
    <scope>NUCLEOTIDE SEQUENCE [LARGE SCALE GENOMIC DNA]</scope>
    <source>
        <strain evidence="2 3">SS14</strain>
    </source>
</reference>
<sequence length="58" mass="6468">MSFHAKNTLLHNQPMRSLTDDSLWEPIPPLDSSINPRNVTCDSVTHNTGNSPPITKKI</sequence>
<proteinExistence type="predicted"/>
<dbReference type="AlphaFoldDB" id="A0A0C9TNF2"/>
<organism evidence="2 3">
    <name type="scientific">Sphaerobolus stellatus (strain SS14)</name>
    <dbReference type="NCBI Taxonomy" id="990650"/>
    <lineage>
        <taxon>Eukaryota</taxon>
        <taxon>Fungi</taxon>
        <taxon>Dikarya</taxon>
        <taxon>Basidiomycota</taxon>
        <taxon>Agaricomycotina</taxon>
        <taxon>Agaricomycetes</taxon>
        <taxon>Phallomycetidae</taxon>
        <taxon>Geastrales</taxon>
        <taxon>Sphaerobolaceae</taxon>
        <taxon>Sphaerobolus</taxon>
    </lineage>
</organism>
<feature type="non-terminal residue" evidence="2">
    <location>
        <position position="58"/>
    </location>
</feature>
<dbReference type="EMBL" id="KN837697">
    <property type="protein sequence ID" value="KIJ23384.1"/>
    <property type="molecule type" value="Genomic_DNA"/>
</dbReference>